<sequence length="152" mass="16559">MVTPTVGQWYRLTNAFTGTNLALNVVNDAGTASSGTIQMAAPGNFSGQFWRLEHNPSTSTSTYALYTLFLGESKRLDVFGDDATKPHLANAGNYSGQIWTISPWGDGTWKLTNAYSGSNMNLDTYSDTKVPFMGAPDHTGQHWTFTPIDPNN</sequence>
<accession>A0A9P6EER9</accession>
<proteinExistence type="predicted"/>
<dbReference type="InterPro" id="IPR035992">
    <property type="entry name" value="Ricin_B-like_lectins"/>
</dbReference>
<keyword evidence="2" id="KW-1185">Reference proteome</keyword>
<comment type="caution">
    <text evidence="1">The sequence shown here is derived from an EMBL/GenBank/DDBJ whole genome shotgun (WGS) entry which is preliminary data.</text>
</comment>
<dbReference type="CDD" id="cd00161">
    <property type="entry name" value="beta-trefoil_Ricin-like"/>
    <property type="match status" value="1"/>
</dbReference>
<name>A0A9P6EER9_9AGAR</name>
<dbReference type="OrthoDB" id="9986966at2759"/>
<dbReference type="AlphaFoldDB" id="A0A9P6EER9"/>
<dbReference type="EMBL" id="MU157860">
    <property type="protein sequence ID" value="KAF9527548.1"/>
    <property type="molecule type" value="Genomic_DNA"/>
</dbReference>
<reference evidence="1" key="1">
    <citation type="submission" date="2020-11" db="EMBL/GenBank/DDBJ databases">
        <authorList>
            <consortium name="DOE Joint Genome Institute"/>
            <person name="Ahrendt S."/>
            <person name="Riley R."/>
            <person name="Andreopoulos W."/>
            <person name="Labutti K."/>
            <person name="Pangilinan J."/>
            <person name="Ruiz-Duenas F.J."/>
            <person name="Barrasa J.M."/>
            <person name="Sanchez-Garcia M."/>
            <person name="Camarero S."/>
            <person name="Miyauchi S."/>
            <person name="Serrano A."/>
            <person name="Linde D."/>
            <person name="Babiker R."/>
            <person name="Drula E."/>
            <person name="Ayuso-Fernandez I."/>
            <person name="Pacheco R."/>
            <person name="Padilla G."/>
            <person name="Ferreira P."/>
            <person name="Barriuso J."/>
            <person name="Kellner H."/>
            <person name="Castanera R."/>
            <person name="Alfaro M."/>
            <person name="Ramirez L."/>
            <person name="Pisabarro A.G."/>
            <person name="Kuo A."/>
            <person name="Tritt A."/>
            <person name="Lipzen A."/>
            <person name="He G."/>
            <person name="Yan M."/>
            <person name="Ng V."/>
            <person name="Cullen D."/>
            <person name="Martin F."/>
            <person name="Rosso M.-N."/>
            <person name="Henrissat B."/>
            <person name="Hibbett D."/>
            <person name="Martinez A.T."/>
            <person name="Grigoriev I.V."/>
        </authorList>
    </citation>
    <scope>NUCLEOTIDE SEQUENCE</scope>
    <source>
        <strain evidence="1">CBS 506.95</strain>
    </source>
</reference>
<dbReference type="Gene3D" id="2.80.10.50">
    <property type="match status" value="1"/>
</dbReference>
<dbReference type="Proteomes" id="UP000807306">
    <property type="component" value="Unassembled WGS sequence"/>
</dbReference>
<gene>
    <name evidence="1" type="ORF">CPB83DRAFT_793058</name>
</gene>
<evidence type="ECO:0000313" key="1">
    <source>
        <dbReference type="EMBL" id="KAF9527548.1"/>
    </source>
</evidence>
<dbReference type="SUPFAM" id="SSF50370">
    <property type="entry name" value="Ricin B-like lectins"/>
    <property type="match status" value="1"/>
</dbReference>
<evidence type="ECO:0000313" key="2">
    <source>
        <dbReference type="Proteomes" id="UP000807306"/>
    </source>
</evidence>
<organism evidence="1 2">
    <name type="scientific">Crepidotus variabilis</name>
    <dbReference type="NCBI Taxonomy" id="179855"/>
    <lineage>
        <taxon>Eukaryota</taxon>
        <taxon>Fungi</taxon>
        <taxon>Dikarya</taxon>
        <taxon>Basidiomycota</taxon>
        <taxon>Agaricomycotina</taxon>
        <taxon>Agaricomycetes</taxon>
        <taxon>Agaricomycetidae</taxon>
        <taxon>Agaricales</taxon>
        <taxon>Agaricineae</taxon>
        <taxon>Crepidotaceae</taxon>
        <taxon>Crepidotus</taxon>
    </lineage>
</organism>
<protein>
    <submittedName>
        <fullName evidence="1">Carbohydrate-binding module family 13 protein</fullName>
    </submittedName>
</protein>